<evidence type="ECO:0000256" key="3">
    <source>
        <dbReference type="ARBA" id="ARBA00023082"/>
    </source>
</evidence>
<dbReference type="InterPro" id="IPR036388">
    <property type="entry name" value="WH-like_DNA-bd_sf"/>
</dbReference>
<dbReference type="RefSeq" id="WP_225696807.1">
    <property type="nucleotide sequence ID" value="NZ_JAIXNE010000001.1"/>
</dbReference>
<sequence>MSLEAFKSRVLPVKNKLYRFAYRLLGDDSEAQDVVQEVLIKVWDRHDTMDELENMEAWCMRVTRNLSYDKLKSRQRRMTDSFEEGFDIGATDDATPYKSAETKDTMRMIRKLMERLPDKQRHVMQLRDIEGYSYKEIGDILELDMSQVKVNLFRARKQIREHLINTTEYGLQ</sequence>
<dbReference type="InterPro" id="IPR013324">
    <property type="entry name" value="RNA_pol_sigma_r3/r4-like"/>
</dbReference>
<dbReference type="GO" id="GO:0006352">
    <property type="term" value="P:DNA-templated transcription initiation"/>
    <property type="evidence" value="ECO:0007669"/>
    <property type="project" value="InterPro"/>
</dbReference>
<evidence type="ECO:0000259" key="7">
    <source>
        <dbReference type="Pfam" id="PF08281"/>
    </source>
</evidence>
<evidence type="ECO:0000256" key="1">
    <source>
        <dbReference type="ARBA" id="ARBA00010641"/>
    </source>
</evidence>
<gene>
    <name evidence="8" type="ORF">LDX50_02400</name>
</gene>
<dbReference type="InterPro" id="IPR014284">
    <property type="entry name" value="RNA_pol_sigma-70_dom"/>
</dbReference>
<evidence type="ECO:0000259" key="6">
    <source>
        <dbReference type="Pfam" id="PF04542"/>
    </source>
</evidence>
<reference evidence="8" key="1">
    <citation type="submission" date="2021-09" db="EMBL/GenBank/DDBJ databases">
        <title>Fulvivirga sp. isolated from coastal sediment.</title>
        <authorList>
            <person name="Yu H."/>
        </authorList>
    </citation>
    <scope>NUCLEOTIDE SEQUENCE</scope>
    <source>
        <strain evidence="8">1062</strain>
    </source>
</reference>
<keyword evidence="2" id="KW-0805">Transcription regulation</keyword>
<dbReference type="NCBIfam" id="TIGR02937">
    <property type="entry name" value="sigma70-ECF"/>
    <property type="match status" value="1"/>
</dbReference>
<name>A0A9X1KYK1_9BACT</name>
<evidence type="ECO:0000256" key="4">
    <source>
        <dbReference type="ARBA" id="ARBA00023125"/>
    </source>
</evidence>
<dbReference type="AlphaFoldDB" id="A0A9X1KYK1"/>
<dbReference type="CDD" id="cd06171">
    <property type="entry name" value="Sigma70_r4"/>
    <property type="match status" value="1"/>
</dbReference>
<keyword evidence="5" id="KW-0804">Transcription</keyword>
<dbReference type="SUPFAM" id="SSF88659">
    <property type="entry name" value="Sigma3 and sigma4 domains of RNA polymerase sigma factors"/>
    <property type="match status" value="1"/>
</dbReference>
<dbReference type="Pfam" id="PF08281">
    <property type="entry name" value="Sigma70_r4_2"/>
    <property type="match status" value="1"/>
</dbReference>
<feature type="domain" description="RNA polymerase sigma-70 region 2" evidence="6">
    <location>
        <begin position="14"/>
        <end position="77"/>
    </location>
</feature>
<feature type="domain" description="RNA polymerase sigma factor 70 region 4 type 2" evidence="7">
    <location>
        <begin position="107"/>
        <end position="159"/>
    </location>
</feature>
<comment type="caution">
    <text evidence="8">The sequence shown here is derived from an EMBL/GenBank/DDBJ whole genome shotgun (WGS) entry which is preliminary data.</text>
</comment>
<evidence type="ECO:0000256" key="5">
    <source>
        <dbReference type="ARBA" id="ARBA00023163"/>
    </source>
</evidence>
<dbReference type="Proteomes" id="UP001139409">
    <property type="component" value="Unassembled WGS sequence"/>
</dbReference>
<keyword evidence="9" id="KW-1185">Reference proteome</keyword>
<dbReference type="Pfam" id="PF04542">
    <property type="entry name" value="Sigma70_r2"/>
    <property type="match status" value="1"/>
</dbReference>
<dbReference type="InterPro" id="IPR013325">
    <property type="entry name" value="RNA_pol_sigma_r2"/>
</dbReference>
<dbReference type="InterPro" id="IPR013249">
    <property type="entry name" value="RNA_pol_sigma70_r4_t2"/>
</dbReference>
<dbReference type="InterPro" id="IPR007627">
    <property type="entry name" value="RNA_pol_sigma70_r2"/>
</dbReference>
<evidence type="ECO:0000313" key="9">
    <source>
        <dbReference type="Proteomes" id="UP001139409"/>
    </source>
</evidence>
<dbReference type="PANTHER" id="PTHR43133">
    <property type="entry name" value="RNA POLYMERASE ECF-TYPE SIGMA FACTO"/>
    <property type="match status" value="1"/>
</dbReference>
<proteinExistence type="inferred from homology"/>
<dbReference type="GO" id="GO:0003677">
    <property type="term" value="F:DNA binding"/>
    <property type="evidence" value="ECO:0007669"/>
    <property type="project" value="UniProtKB-KW"/>
</dbReference>
<dbReference type="SUPFAM" id="SSF88946">
    <property type="entry name" value="Sigma2 domain of RNA polymerase sigma factors"/>
    <property type="match status" value="1"/>
</dbReference>
<organism evidence="8 9">
    <name type="scientific">Fulvivirga sedimenti</name>
    <dbReference type="NCBI Taxonomy" id="2879465"/>
    <lineage>
        <taxon>Bacteria</taxon>
        <taxon>Pseudomonadati</taxon>
        <taxon>Bacteroidota</taxon>
        <taxon>Cytophagia</taxon>
        <taxon>Cytophagales</taxon>
        <taxon>Fulvivirgaceae</taxon>
        <taxon>Fulvivirga</taxon>
    </lineage>
</organism>
<keyword evidence="3" id="KW-0731">Sigma factor</keyword>
<dbReference type="EMBL" id="JAIXNE010000001">
    <property type="protein sequence ID" value="MCA6073696.1"/>
    <property type="molecule type" value="Genomic_DNA"/>
</dbReference>
<dbReference type="Gene3D" id="1.10.10.10">
    <property type="entry name" value="Winged helix-like DNA-binding domain superfamily/Winged helix DNA-binding domain"/>
    <property type="match status" value="1"/>
</dbReference>
<accession>A0A9X1KYK1</accession>
<dbReference type="GO" id="GO:0016987">
    <property type="term" value="F:sigma factor activity"/>
    <property type="evidence" value="ECO:0007669"/>
    <property type="project" value="UniProtKB-KW"/>
</dbReference>
<comment type="similarity">
    <text evidence="1">Belongs to the sigma-70 factor family. ECF subfamily.</text>
</comment>
<keyword evidence="4" id="KW-0238">DNA-binding</keyword>
<dbReference type="InterPro" id="IPR039425">
    <property type="entry name" value="RNA_pol_sigma-70-like"/>
</dbReference>
<dbReference type="PANTHER" id="PTHR43133:SF8">
    <property type="entry name" value="RNA POLYMERASE SIGMA FACTOR HI_1459-RELATED"/>
    <property type="match status" value="1"/>
</dbReference>
<protein>
    <submittedName>
        <fullName evidence="8">RNA polymerase sigma factor</fullName>
    </submittedName>
</protein>
<evidence type="ECO:0000313" key="8">
    <source>
        <dbReference type="EMBL" id="MCA6073696.1"/>
    </source>
</evidence>
<dbReference type="Gene3D" id="1.10.1740.10">
    <property type="match status" value="1"/>
</dbReference>
<evidence type="ECO:0000256" key="2">
    <source>
        <dbReference type="ARBA" id="ARBA00023015"/>
    </source>
</evidence>